<feature type="binding site" evidence="7 8">
    <location>
        <begin position="189"/>
        <end position="191"/>
    </location>
    <ligand>
        <name>substrate</name>
    </ligand>
</feature>
<evidence type="ECO:0000256" key="1">
    <source>
        <dbReference type="ARBA" id="ARBA00007301"/>
    </source>
</evidence>
<dbReference type="GO" id="GO:0008615">
    <property type="term" value="P:pyridoxine biosynthetic process"/>
    <property type="evidence" value="ECO:0007669"/>
    <property type="project" value="UniProtKB-UniRule"/>
</dbReference>
<accession>A0A5P2G5X8</accession>
<protein>
    <recommendedName>
        <fullName evidence="7">Pyridoxine/pyridoxamine 5'-phosphate oxidase</fullName>
        <ecNumber evidence="7">1.4.3.5</ecNumber>
    </recommendedName>
    <alternativeName>
        <fullName evidence="7">PNP/PMP oxidase</fullName>
        <shortName evidence="7">PNPOx</shortName>
    </alternativeName>
    <alternativeName>
        <fullName evidence="7">Pyridoxal 5'-phosphate synthase</fullName>
    </alternativeName>
</protein>
<feature type="binding site" evidence="7 8">
    <location>
        <position position="65"/>
    </location>
    <ligand>
        <name>substrate</name>
    </ligand>
</feature>
<dbReference type="FunFam" id="2.30.110.10:FF:000020">
    <property type="entry name" value="PNPO isoform 11"/>
    <property type="match status" value="1"/>
</dbReference>
<name>A0A5P2G5X8_9BACT</name>
<feature type="domain" description="Pyridoxamine 5'-phosphate oxidase N-terminal" evidence="10">
    <location>
        <begin position="33"/>
        <end position="154"/>
    </location>
</feature>
<keyword evidence="4 7" id="KW-0288">FMN</keyword>
<dbReference type="EMBL" id="CP044016">
    <property type="protein sequence ID" value="QES89609.1"/>
    <property type="molecule type" value="Genomic_DNA"/>
</dbReference>
<keyword evidence="13" id="KW-1185">Reference proteome</keyword>
<dbReference type="NCBIfam" id="TIGR00558">
    <property type="entry name" value="pdxH"/>
    <property type="match status" value="1"/>
</dbReference>
<reference evidence="12 13" key="1">
    <citation type="submission" date="2019-09" db="EMBL/GenBank/DDBJ databases">
        <title>Complete genome sequence of Arachidicoccus sp. B3-10 isolated from apple orchard soil.</title>
        <authorList>
            <person name="Kim H.S."/>
            <person name="Han K.-I."/>
            <person name="Suh M.K."/>
            <person name="Lee K.C."/>
            <person name="Eom M.K."/>
            <person name="Kim J.-S."/>
            <person name="Kang S.W."/>
            <person name="Sin Y."/>
            <person name="Lee J.-S."/>
        </authorList>
    </citation>
    <scope>NUCLEOTIDE SEQUENCE [LARGE SCALE GENOMIC DNA]</scope>
    <source>
        <strain evidence="12 13">B3-10</strain>
    </source>
</reference>
<evidence type="ECO:0000256" key="6">
    <source>
        <dbReference type="ARBA" id="ARBA00023096"/>
    </source>
</evidence>
<dbReference type="EC" id="1.4.3.5" evidence="7"/>
<dbReference type="UniPathway" id="UPA01068">
    <property type="reaction ID" value="UER00304"/>
</dbReference>
<gene>
    <name evidence="7 12" type="primary">pdxH</name>
    <name evidence="12" type="ORF">E0W69_013365</name>
</gene>
<dbReference type="SUPFAM" id="SSF50475">
    <property type="entry name" value="FMN-binding split barrel"/>
    <property type="match status" value="1"/>
</dbReference>
<dbReference type="Pfam" id="PF10590">
    <property type="entry name" value="PNP_phzG_C"/>
    <property type="match status" value="1"/>
</dbReference>
<evidence type="ECO:0000256" key="9">
    <source>
        <dbReference type="PIRSR" id="PIRSR000190-2"/>
    </source>
</evidence>
<dbReference type="HAMAP" id="MF_01629">
    <property type="entry name" value="PdxH"/>
    <property type="match status" value="1"/>
</dbReference>
<dbReference type="AlphaFoldDB" id="A0A5P2G5X8"/>
<sequence>MDIGNIRTDYQLKVLEEKDVKSNPFDMFQIWWEDAVKSQIEEVNAITLATVDANNLPDARIVLLKDYDKEGFHFFTNYESQKGKELAVNPNAALVFFWKELQRQIRIIGKVVKTTPEESDQYFHSRPLGSQIGAWCSPQSSVIASRAILEHNQEKYSLEFGKNIPRPDNWGGYKVIPFQFEFWQGRHSRLHDRFKYILKEGVWQVDRLAP</sequence>
<feature type="binding site" evidence="7 8">
    <location>
        <position position="122"/>
    </location>
    <ligand>
        <name>substrate</name>
    </ligand>
</feature>
<proteinExistence type="inferred from homology"/>
<dbReference type="InterPro" id="IPR019576">
    <property type="entry name" value="Pyridoxamine_oxidase_dimer_C"/>
</dbReference>
<dbReference type="OrthoDB" id="9780392at2"/>
<dbReference type="InterPro" id="IPR011576">
    <property type="entry name" value="Pyridox_Oxase_N"/>
</dbReference>
<comment type="subunit">
    <text evidence="2 7">Homodimer.</text>
</comment>
<evidence type="ECO:0000256" key="2">
    <source>
        <dbReference type="ARBA" id="ARBA00011738"/>
    </source>
</evidence>
<feature type="binding site" evidence="7 9">
    <location>
        <position position="193"/>
    </location>
    <ligand>
        <name>FMN</name>
        <dbReference type="ChEBI" id="CHEBI:58210"/>
    </ligand>
</feature>
<comment type="catalytic activity">
    <reaction evidence="7">
        <text>pyridoxamine 5'-phosphate + O2 + H2O = pyridoxal 5'-phosphate + H2O2 + NH4(+)</text>
        <dbReference type="Rhea" id="RHEA:15817"/>
        <dbReference type="ChEBI" id="CHEBI:15377"/>
        <dbReference type="ChEBI" id="CHEBI:15379"/>
        <dbReference type="ChEBI" id="CHEBI:16240"/>
        <dbReference type="ChEBI" id="CHEBI:28938"/>
        <dbReference type="ChEBI" id="CHEBI:58451"/>
        <dbReference type="ChEBI" id="CHEBI:597326"/>
        <dbReference type="EC" id="1.4.3.5"/>
    </reaction>
</comment>
<dbReference type="GO" id="GO:0010181">
    <property type="term" value="F:FMN binding"/>
    <property type="evidence" value="ECO:0007669"/>
    <property type="project" value="UniProtKB-UniRule"/>
</dbReference>
<feature type="binding site" evidence="7 9">
    <location>
        <position position="82"/>
    </location>
    <ligand>
        <name>FMN</name>
        <dbReference type="ChEBI" id="CHEBI:58210"/>
    </ligand>
</feature>
<comment type="pathway">
    <text evidence="7">Cofactor metabolism; pyridoxal 5'-phosphate salvage; pyridoxal 5'-phosphate from pyridoxine 5'-phosphate: step 1/1.</text>
</comment>
<comment type="catalytic activity">
    <reaction evidence="7">
        <text>pyridoxine 5'-phosphate + O2 = pyridoxal 5'-phosphate + H2O2</text>
        <dbReference type="Rhea" id="RHEA:15149"/>
        <dbReference type="ChEBI" id="CHEBI:15379"/>
        <dbReference type="ChEBI" id="CHEBI:16240"/>
        <dbReference type="ChEBI" id="CHEBI:58589"/>
        <dbReference type="ChEBI" id="CHEBI:597326"/>
        <dbReference type="EC" id="1.4.3.5"/>
    </reaction>
</comment>
<keyword evidence="5 7" id="KW-0560">Oxidoreductase</keyword>
<comment type="similarity">
    <text evidence="1 7">Belongs to the pyridoxamine 5'-phosphate oxidase family.</text>
</comment>
<feature type="binding site" evidence="7 9">
    <location>
        <begin position="60"/>
        <end position="65"/>
    </location>
    <ligand>
        <name>FMN</name>
        <dbReference type="ChEBI" id="CHEBI:58210"/>
    </ligand>
</feature>
<feature type="binding site" evidence="7 9">
    <location>
        <position position="104"/>
    </location>
    <ligand>
        <name>FMN</name>
        <dbReference type="ChEBI" id="CHEBI:58210"/>
    </ligand>
</feature>
<evidence type="ECO:0000259" key="11">
    <source>
        <dbReference type="Pfam" id="PF10590"/>
    </source>
</evidence>
<comment type="cofactor">
    <cofactor evidence="7 9">
        <name>FMN</name>
        <dbReference type="ChEBI" id="CHEBI:58210"/>
    </cofactor>
    <text evidence="7 9">Binds 1 FMN per subunit.</text>
</comment>
<evidence type="ECO:0000256" key="8">
    <source>
        <dbReference type="PIRSR" id="PIRSR000190-1"/>
    </source>
</evidence>
<feature type="domain" description="Pyridoxine 5'-phosphate oxidase dimerisation C-terminal" evidence="11">
    <location>
        <begin position="170"/>
        <end position="210"/>
    </location>
</feature>
<feature type="binding site" evidence="8">
    <location>
        <begin position="7"/>
        <end position="10"/>
    </location>
    <ligand>
        <name>substrate</name>
    </ligand>
</feature>
<organism evidence="12 13">
    <name type="scientific">Rhizosphaericola mali</name>
    <dbReference type="NCBI Taxonomy" id="2545455"/>
    <lineage>
        <taxon>Bacteria</taxon>
        <taxon>Pseudomonadati</taxon>
        <taxon>Bacteroidota</taxon>
        <taxon>Chitinophagia</taxon>
        <taxon>Chitinophagales</taxon>
        <taxon>Chitinophagaceae</taxon>
        <taxon>Rhizosphaericola</taxon>
    </lineage>
</organism>
<dbReference type="Pfam" id="PF01243">
    <property type="entry name" value="PNPOx_N"/>
    <property type="match status" value="1"/>
</dbReference>
<feature type="binding site" evidence="7 9">
    <location>
        <begin position="75"/>
        <end position="76"/>
    </location>
    <ligand>
        <name>FMN</name>
        <dbReference type="ChEBI" id="CHEBI:58210"/>
    </ligand>
</feature>
<feature type="binding site" evidence="7 9">
    <location>
        <position position="183"/>
    </location>
    <ligand>
        <name>FMN</name>
        <dbReference type="ChEBI" id="CHEBI:58210"/>
    </ligand>
</feature>
<comment type="pathway">
    <text evidence="7">Cofactor metabolism; pyridoxal 5'-phosphate salvage; pyridoxal 5'-phosphate from pyridoxamine 5'-phosphate: step 1/1.</text>
</comment>
<dbReference type="PANTHER" id="PTHR10851">
    <property type="entry name" value="PYRIDOXINE-5-PHOSPHATE OXIDASE"/>
    <property type="match status" value="1"/>
</dbReference>
<dbReference type="Gene3D" id="2.30.110.10">
    <property type="entry name" value="Electron Transport, Fmn-binding Protein, Chain A"/>
    <property type="match status" value="1"/>
</dbReference>
<feature type="binding site" evidence="7 9">
    <location>
        <begin position="139"/>
        <end position="140"/>
    </location>
    <ligand>
        <name>FMN</name>
        <dbReference type="ChEBI" id="CHEBI:58210"/>
    </ligand>
</feature>
<evidence type="ECO:0000313" key="12">
    <source>
        <dbReference type="EMBL" id="QES89609.1"/>
    </source>
</evidence>
<feature type="binding site" evidence="7 8">
    <location>
        <position position="130"/>
    </location>
    <ligand>
        <name>substrate</name>
    </ligand>
</feature>
<evidence type="ECO:0000259" key="10">
    <source>
        <dbReference type="Pfam" id="PF01243"/>
    </source>
</evidence>
<dbReference type="PANTHER" id="PTHR10851:SF0">
    <property type="entry name" value="PYRIDOXINE-5'-PHOSPHATE OXIDASE"/>
    <property type="match status" value="1"/>
</dbReference>
<evidence type="ECO:0000256" key="5">
    <source>
        <dbReference type="ARBA" id="ARBA00023002"/>
    </source>
</evidence>
<dbReference type="InterPro" id="IPR012349">
    <property type="entry name" value="Split_barrel_FMN-bd"/>
</dbReference>
<dbReference type="InterPro" id="IPR019740">
    <property type="entry name" value="Pyridox_Oxase_CS"/>
</dbReference>
<dbReference type="PIRSF" id="PIRSF000190">
    <property type="entry name" value="Pyd_amn-ph_oxd"/>
    <property type="match status" value="1"/>
</dbReference>
<comment type="function">
    <text evidence="7">Catalyzes the oxidation of either pyridoxine 5'-phosphate (PNP) or pyridoxamine 5'-phosphate (PMP) into pyridoxal 5'-phosphate (PLP).</text>
</comment>
<dbReference type="InterPro" id="IPR000659">
    <property type="entry name" value="Pyridox_Oxase"/>
</dbReference>
<dbReference type="Proteomes" id="UP000292424">
    <property type="component" value="Chromosome"/>
</dbReference>
<dbReference type="PROSITE" id="PS01064">
    <property type="entry name" value="PYRIDOX_OXIDASE"/>
    <property type="match status" value="1"/>
</dbReference>
<dbReference type="GO" id="GO:0004733">
    <property type="term" value="F:pyridoxamine phosphate oxidase activity"/>
    <property type="evidence" value="ECO:0007669"/>
    <property type="project" value="UniProtKB-UniRule"/>
</dbReference>
<evidence type="ECO:0000256" key="4">
    <source>
        <dbReference type="ARBA" id="ARBA00022643"/>
    </source>
</evidence>
<evidence type="ECO:0000256" key="7">
    <source>
        <dbReference type="HAMAP-Rule" id="MF_01629"/>
    </source>
</evidence>
<evidence type="ECO:0000256" key="3">
    <source>
        <dbReference type="ARBA" id="ARBA00022630"/>
    </source>
</evidence>
<evidence type="ECO:0000313" key="13">
    <source>
        <dbReference type="Proteomes" id="UP000292424"/>
    </source>
</evidence>
<dbReference type="NCBIfam" id="NF004231">
    <property type="entry name" value="PRK05679.1"/>
    <property type="match status" value="1"/>
</dbReference>
<comment type="caution">
    <text evidence="7">Lacks conserved residue(s) required for the propagation of feature annotation.</text>
</comment>
<dbReference type="KEGG" id="arac:E0W69_013365"/>
<dbReference type="RefSeq" id="WP_131330552.1">
    <property type="nucleotide sequence ID" value="NZ_CP044016.1"/>
</dbReference>
<keyword evidence="3 7" id="KW-0285">Flavoprotein</keyword>
<feature type="binding site" evidence="7 8">
    <location>
        <position position="126"/>
    </location>
    <ligand>
        <name>substrate</name>
    </ligand>
</feature>
<keyword evidence="6 7" id="KW-0664">Pyridoxine biosynthesis</keyword>